<accession>A0ABY2HGT8</accession>
<proteinExistence type="predicted"/>
<reference evidence="1 2" key="1">
    <citation type="submission" date="2018-01" db="EMBL/GenBank/DDBJ databases">
        <title>Genome characterization of the sugarcane-associated fungus Trichoderma ghanense CCMA-1212 and their application in lignocelulose bioconversion.</title>
        <authorList>
            <person name="Steindorff A.S."/>
            <person name="Mendes T.D."/>
            <person name="Vilela E.S.D."/>
            <person name="Rodrigues D.S."/>
            <person name="Formighieri E.F."/>
            <person name="Melo I.S."/>
            <person name="Favaro L.C.L."/>
        </authorList>
    </citation>
    <scope>NUCLEOTIDE SEQUENCE [LARGE SCALE GENOMIC DNA]</scope>
    <source>
        <strain evidence="1 2">CCMA-1212</strain>
    </source>
</reference>
<sequence length="511" mass="57397">MEEEAVRMRWLSGRPRRVLNLRRPSGLSQMNSYHAQWSVMDDQVMVALPSTANASSPSTVYMADLKGCLNGDGDTVEFSRTAELPFSATRSRLLSNRKGFVTAEFRQSQGELILRTHEWSGSVDREKALPAEAVDGEIAVHGSSVALCARIGVQKPSTNCRGTSTHVIIWDMDTGDLNRVEIPQDERAPQCHRGSIQFATPSHLALGGHVDPCYDKPYAVLRSIPIAPSEQQNPGRYFHHHENFDYGNDHDAIAVPGSCARNAVIVHHHHHQNRFTVADVGLLTGEIPSVPEPTPRYFTDPDYHKDLFHVFSDKTSARTLNGAIFDRLPALAGNRLLVRQHLDEYGHDQDSYHGFKAPHSSQGTFQVLYLYDFDQGRCKALRQLSPPERRALEERLKELNPDARVTVASRMFYASVEDEDDMEKDPSPEWEAHVRELWEVDQARQRGEATFPTLEFDDAPKGRDDDTSTRMLFTRSMVCLPRVREGEALALTTSAVVELPSPEADGYVHCF</sequence>
<dbReference type="EMBL" id="PPTA01000001">
    <property type="protein sequence ID" value="TFB07580.1"/>
    <property type="molecule type" value="Genomic_DNA"/>
</dbReference>
<organism evidence="1 2">
    <name type="scientific">Trichoderma ghanense</name>
    <dbReference type="NCBI Taxonomy" id="65468"/>
    <lineage>
        <taxon>Eukaryota</taxon>
        <taxon>Fungi</taxon>
        <taxon>Dikarya</taxon>
        <taxon>Ascomycota</taxon>
        <taxon>Pezizomycotina</taxon>
        <taxon>Sordariomycetes</taxon>
        <taxon>Hypocreomycetidae</taxon>
        <taxon>Hypocreales</taxon>
        <taxon>Hypocreaceae</taxon>
        <taxon>Trichoderma</taxon>
    </lineage>
</organism>
<comment type="caution">
    <text evidence="1">The sequence shown here is derived from an EMBL/GenBank/DDBJ whole genome shotgun (WGS) entry which is preliminary data.</text>
</comment>
<dbReference type="GeneID" id="300572132"/>
<protein>
    <submittedName>
        <fullName evidence="1">Uncharacterized protein</fullName>
    </submittedName>
</protein>
<dbReference type="Proteomes" id="UP001642720">
    <property type="component" value="Unassembled WGS sequence"/>
</dbReference>
<dbReference type="RefSeq" id="XP_073563781.1">
    <property type="nucleotide sequence ID" value="XM_073697682.1"/>
</dbReference>
<keyword evidence="2" id="KW-1185">Reference proteome</keyword>
<name>A0ABY2HGT8_9HYPO</name>
<evidence type="ECO:0000313" key="1">
    <source>
        <dbReference type="EMBL" id="TFB07580.1"/>
    </source>
</evidence>
<gene>
    <name evidence="1" type="ORF">CCMA1212_000203</name>
</gene>
<evidence type="ECO:0000313" key="2">
    <source>
        <dbReference type="Proteomes" id="UP001642720"/>
    </source>
</evidence>